<protein>
    <submittedName>
        <fullName evidence="2">Uncharacterized protein</fullName>
    </submittedName>
</protein>
<feature type="compositionally biased region" description="Low complexity" evidence="1">
    <location>
        <begin position="81"/>
        <end position="98"/>
    </location>
</feature>
<accession>A0A6G7XGB9</accession>
<gene>
    <name evidence="2" type="ORF">G7068_09970</name>
</gene>
<evidence type="ECO:0000313" key="3">
    <source>
        <dbReference type="Proteomes" id="UP000502677"/>
    </source>
</evidence>
<organism evidence="2 3">
    <name type="scientific">Leucobacter viscericola</name>
    <dbReference type="NCBI Taxonomy" id="2714935"/>
    <lineage>
        <taxon>Bacteria</taxon>
        <taxon>Bacillati</taxon>
        <taxon>Actinomycetota</taxon>
        <taxon>Actinomycetes</taxon>
        <taxon>Micrococcales</taxon>
        <taxon>Microbacteriaceae</taxon>
        <taxon>Leucobacter</taxon>
    </lineage>
</organism>
<reference evidence="2 3" key="1">
    <citation type="submission" date="2020-03" db="EMBL/GenBank/DDBJ databases">
        <title>Leucobacter sp. nov., isolated from beetles.</title>
        <authorList>
            <person name="Hyun D.-W."/>
            <person name="Bae J.-W."/>
        </authorList>
    </citation>
    <scope>NUCLEOTIDE SEQUENCE [LARGE SCALE GENOMIC DNA]</scope>
    <source>
        <strain evidence="2 3">HDW9C</strain>
    </source>
</reference>
<sequence>MSRREKTSIGFSPLMVIAVLVALALAISFPFALVNTMPKQQTPLERAKQSLESSSPAAGDALDLNSLRVLETDPNGTTFLAARTSSGASRGSSITTAGRSLAAYRRRTATTWGSRVTDQTTRVTFTSKPHPRANSGFATVRDRRWA</sequence>
<feature type="region of interest" description="Disordered" evidence="1">
    <location>
        <begin position="126"/>
        <end position="146"/>
    </location>
</feature>
<name>A0A6G7XGB9_9MICO</name>
<dbReference type="KEGG" id="lvi:G7068_09970"/>
<evidence type="ECO:0000256" key="1">
    <source>
        <dbReference type="SAM" id="MobiDB-lite"/>
    </source>
</evidence>
<dbReference type="RefSeq" id="WP_166291651.1">
    <property type="nucleotide sequence ID" value="NZ_CP049863.1"/>
</dbReference>
<proteinExistence type="predicted"/>
<keyword evidence="3" id="KW-1185">Reference proteome</keyword>
<feature type="region of interest" description="Disordered" evidence="1">
    <location>
        <begin position="81"/>
        <end position="100"/>
    </location>
</feature>
<evidence type="ECO:0000313" key="2">
    <source>
        <dbReference type="EMBL" id="QIK63489.1"/>
    </source>
</evidence>
<dbReference type="Proteomes" id="UP000502677">
    <property type="component" value="Chromosome"/>
</dbReference>
<dbReference type="EMBL" id="CP049863">
    <property type="protein sequence ID" value="QIK63489.1"/>
    <property type="molecule type" value="Genomic_DNA"/>
</dbReference>
<dbReference type="AlphaFoldDB" id="A0A6G7XGB9"/>